<organism evidence="1 2">
    <name type="scientific">Mizuhopecten yessoensis</name>
    <name type="common">Japanese scallop</name>
    <name type="synonym">Patinopecten yessoensis</name>
    <dbReference type="NCBI Taxonomy" id="6573"/>
    <lineage>
        <taxon>Eukaryota</taxon>
        <taxon>Metazoa</taxon>
        <taxon>Spiralia</taxon>
        <taxon>Lophotrochozoa</taxon>
        <taxon>Mollusca</taxon>
        <taxon>Bivalvia</taxon>
        <taxon>Autobranchia</taxon>
        <taxon>Pteriomorphia</taxon>
        <taxon>Pectinida</taxon>
        <taxon>Pectinoidea</taxon>
        <taxon>Pectinidae</taxon>
        <taxon>Mizuhopecten</taxon>
    </lineage>
</organism>
<dbReference type="AlphaFoldDB" id="A0A210QE44"/>
<dbReference type="SUPFAM" id="SSF50494">
    <property type="entry name" value="Trypsin-like serine proteases"/>
    <property type="match status" value="1"/>
</dbReference>
<evidence type="ECO:0000313" key="1">
    <source>
        <dbReference type="EMBL" id="OWF47015.1"/>
    </source>
</evidence>
<evidence type="ECO:0000313" key="2">
    <source>
        <dbReference type="Proteomes" id="UP000242188"/>
    </source>
</evidence>
<keyword evidence="2" id="KW-1185">Reference proteome</keyword>
<dbReference type="Gene3D" id="2.40.10.10">
    <property type="entry name" value="Trypsin-like serine proteases"/>
    <property type="match status" value="1"/>
</dbReference>
<reference evidence="1 2" key="1">
    <citation type="journal article" date="2017" name="Nat. Ecol. Evol.">
        <title>Scallop genome provides insights into evolution of bilaterian karyotype and development.</title>
        <authorList>
            <person name="Wang S."/>
            <person name="Zhang J."/>
            <person name="Jiao W."/>
            <person name="Li J."/>
            <person name="Xun X."/>
            <person name="Sun Y."/>
            <person name="Guo X."/>
            <person name="Huan P."/>
            <person name="Dong B."/>
            <person name="Zhang L."/>
            <person name="Hu X."/>
            <person name="Sun X."/>
            <person name="Wang J."/>
            <person name="Zhao C."/>
            <person name="Wang Y."/>
            <person name="Wang D."/>
            <person name="Huang X."/>
            <person name="Wang R."/>
            <person name="Lv J."/>
            <person name="Li Y."/>
            <person name="Zhang Z."/>
            <person name="Liu B."/>
            <person name="Lu W."/>
            <person name="Hui Y."/>
            <person name="Liang J."/>
            <person name="Zhou Z."/>
            <person name="Hou R."/>
            <person name="Li X."/>
            <person name="Liu Y."/>
            <person name="Li H."/>
            <person name="Ning X."/>
            <person name="Lin Y."/>
            <person name="Zhao L."/>
            <person name="Xing Q."/>
            <person name="Dou J."/>
            <person name="Li Y."/>
            <person name="Mao J."/>
            <person name="Guo H."/>
            <person name="Dou H."/>
            <person name="Li T."/>
            <person name="Mu C."/>
            <person name="Jiang W."/>
            <person name="Fu Q."/>
            <person name="Fu X."/>
            <person name="Miao Y."/>
            <person name="Liu J."/>
            <person name="Yu Q."/>
            <person name="Li R."/>
            <person name="Liao H."/>
            <person name="Li X."/>
            <person name="Kong Y."/>
            <person name="Jiang Z."/>
            <person name="Chourrout D."/>
            <person name="Li R."/>
            <person name="Bao Z."/>
        </authorList>
    </citation>
    <scope>NUCLEOTIDE SEQUENCE [LARGE SCALE GENOMIC DNA]</scope>
    <source>
        <strain evidence="1 2">PY_sf001</strain>
    </source>
</reference>
<sequence>MGANLEHFRQEAASYLSGPGEYENLSFLEVCQNLEGEGVISCKELETLKLLVETAPKGKQQMLDRIVKAEEDIQKCQSGIDVVPTRTTVQPELDAATSGGAGNFHKTDNTTLSFSMLEAMGKSKLNKSVGVIKIKMYGQLAESGTGFRFGKNYVMTAYHVLEEIVKQVWKLVKAKVGQNDKKEAINQEISRMFGMTSADIEPKRQALPFGKLFTYLHEMGLKIEGIGCSTCSNLISE</sequence>
<dbReference type="EMBL" id="NEDP02004053">
    <property type="protein sequence ID" value="OWF47015.1"/>
    <property type="molecule type" value="Genomic_DNA"/>
</dbReference>
<protein>
    <submittedName>
        <fullName evidence="1">Uncharacterized protein</fullName>
    </submittedName>
</protein>
<accession>A0A210QE44</accession>
<comment type="caution">
    <text evidence="1">The sequence shown here is derived from an EMBL/GenBank/DDBJ whole genome shotgun (WGS) entry which is preliminary data.</text>
</comment>
<gene>
    <name evidence="1" type="ORF">KP79_PYT07768</name>
</gene>
<dbReference type="OrthoDB" id="6161244at2759"/>
<dbReference type="Proteomes" id="UP000242188">
    <property type="component" value="Unassembled WGS sequence"/>
</dbReference>
<name>A0A210QE44_MIZYE</name>
<proteinExistence type="predicted"/>
<dbReference type="InterPro" id="IPR043504">
    <property type="entry name" value="Peptidase_S1_PA_chymotrypsin"/>
</dbReference>
<dbReference type="InterPro" id="IPR009003">
    <property type="entry name" value="Peptidase_S1_PA"/>
</dbReference>